<evidence type="ECO:0000256" key="1">
    <source>
        <dbReference type="ARBA" id="ARBA00004651"/>
    </source>
</evidence>
<feature type="transmembrane region" description="Helical" evidence="8">
    <location>
        <begin position="230"/>
        <end position="261"/>
    </location>
</feature>
<comment type="caution">
    <text evidence="9">The sequence shown here is derived from an EMBL/GenBank/DDBJ whole genome shotgun (WGS) entry which is preliminary data.</text>
</comment>
<proteinExistence type="inferred from homology"/>
<evidence type="ECO:0000256" key="5">
    <source>
        <dbReference type="ARBA" id="ARBA00022692"/>
    </source>
</evidence>
<dbReference type="OrthoDB" id="9811721at2"/>
<dbReference type="RefSeq" id="WP_057753913.1">
    <property type="nucleotide sequence ID" value="NZ_AYYK01000001.1"/>
</dbReference>
<keyword evidence="7 8" id="KW-0472">Membrane</keyword>
<dbReference type="CDD" id="cd06550">
    <property type="entry name" value="TM_ABC_iron-siderophores_like"/>
    <property type="match status" value="1"/>
</dbReference>
<feature type="transmembrane region" description="Helical" evidence="8">
    <location>
        <begin position="52"/>
        <end position="74"/>
    </location>
</feature>
<dbReference type="InterPro" id="IPR037294">
    <property type="entry name" value="ABC_BtuC-like"/>
</dbReference>
<dbReference type="PANTHER" id="PTHR30472:SF1">
    <property type="entry name" value="FE(3+) DICITRATE TRANSPORT SYSTEM PERMEASE PROTEIN FECC-RELATED"/>
    <property type="match status" value="1"/>
</dbReference>
<dbReference type="GO" id="GO:0022857">
    <property type="term" value="F:transmembrane transporter activity"/>
    <property type="evidence" value="ECO:0007669"/>
    <property type="project" value="InterPro"/>
</dbReference>
<accession>A0A0R2BK64</accession>
<comment type="subcellular location">
    <subcellularLocation>
        <location evidence="1">Cell membrane</location>
        <topology evidence="1">Multi-pass membrane protein</topology>
    </subcellularLocation>
</comment>
<evidence type="ECO:0000313" key="9">
    <source>
        <dbReference type="EMBL" id="KRM79918.1"/>
    </source>
</evidence>
<keyword evidence="3" id="KW-0813">Transport</keyword>
<comment type="similarity">
    <text evidence="2">Belongs to the binding-protein-dependent transport system permease family. FecCD subfamily.</text>
</comment>
<evidence type="ECO:0000256" key="4">
    <source>
        <dbReference type="ARBA" id="ARBA00022475"/>
    </source>
</evidence>
<protein>
    <submittedName>
        <fullName evidence="9">Transport system permease protein</fullName>
    </submittedName>
</protein>
<dbReference type="InterPro" id="IPR000522">
    <property type="entry name" value="ABC_transptr_permease_BtuC"/>
</dbReference>
<dbReference type="PANTHER" id="PTHR30472">
    <property type="entry name" value="FERRIC ENTEROBACTIN TRANSPORT SYSTEM PERMEASE PROTEIN"/>
    <property type="match status" value="1"/>
</dbReference>
<reference evidence="9 10" key="1">
    <citation type="journal article" date="2015" name="Genome Announc.">
        <title>Expanding the biotechnology potential of lactobacilli through comparative genomics of 213 strains and associated genera.</title>
        <authorList>
            <person name="Sun Z."/>
            <person name="Harris H.M."/>
            <person name="McCann A."/>
            <person name="Guo C."/>
            <person name="Argimon S."/>
            <person name="Zhang W."/>
            <person name="Yang X."/>
            <person name="Jeffery I.B."/>
            <person name="Cooney J.C."/>
            <person name="Kagawa T.F."/>
            <person name="Liu W."/>
            <person name="Song Y."/>
            <person name="Salvetti E."/>
            <person name="Wrobel A."/>
            <person name="Rasinkangas P."/>
            <person name="Parkhill J."/>
            <person name="Rea M.C."/>
            <person name="O'Sullivan O."/>
            <person name="Ritari J."/>
            <person name="Douillard F.P."/>
            <person name="Paul Ross R."/>
            <person name="Yang R."/>
            <person name="Briner A.E."/>
            <person name="Felis G.E."/>
            <person name="de Vos W.M."/>
            <person name="Barrangou R."/>
            <person name="Klaenhammer T.R."/>
            <person name="Caufield P.W."/>
            <person name="Cui Y."/>
            <person name="Zhang H."/>
            <person name="O'Toole P.W."/>
        </authorList>
    </citation>
    <scope>NUCLEOTIDE SEQUENCE [LARGE SCALE GENOMIC DNA]</scope>
    <source>
        <strain evidence="9 10">DSM 20335</strain>
    </source>
</reference>
<sequence>MKVSKLWWLNTLLLLLLLFLFVLNMAGGVIWYSPRLLWQSDHTLAQQIMRTIRLPRALAAMIVGALLALSGQLMQTLSKNPIADPSILGVNAGAMLALMLGSVAGFSLSITNTIWLSVVGATLAFLVVLALAMTRQGLDPLRFILGGTVFSGFISCLAYALSVLTNTTMQFRNLLVGGFSNTNFKQVSFLAVGLLIVLLISLFNRKGFTLMVFDDATARSLGAQPGVTRFIGAIVIVISAGFSVAVAGNVGFIGLGIPAIIHYLHPDSLERNIMPNLLLGASFMLLIDLLAKTLAAPTELPLAALSAICGGVFLFIIIARGSQVTAHE</sequence>
<evidence type="ECO:0000256" key="2">
    <source>
        <dbReference type="ARBA" id="ARBA00007935"/>
    </source>
</evidence>
<feature type="transmembrane region" description="Helical" evidence="8">
    <location>
        <begin position="273"/>
        <end position="291"/>
    </location>
</feature>
<feature type="transmembrane region" description="Helical" evidence="8">
    <location>
        <begin position="114"/>
        <end position="131"/>
    </location>
</feature>
<keyword evidence="5 8" id="KW-0812">Transmembrane</keyword>
<dbReference type="Pfam" id="PF01032">
    <property type="entry name" value="FecCD"/>
    <property type="match status" value="1"/>
</dbReference>
<evidence type="ECO:0000256" key="7">
    <source>
        <dbReference type="ARBA" id="ARBA00023136"/>
    </source>
</evidence>
<feature type="transmembrane region" description="Helical" evidence="8">
    <location>
        <begin position="300"/>
        <end position="319"/>
    </location>
</feature>
<dbReference type="AlphaFoldDB" id="A0A0R2BK64"/>
<keyword evidence="10" id="KW-1185">Reference proteome</keyword>
<evidence type="ECO:0000256" key="3">
    <source>
        <dbReference type="ARBA" id="ARBA00022448"/>
    </source>
</evidence>
<dbReference type="SUPFAM" id="SSF81345">
    <property type="entry name" value="ABC transporter involved in vitamin B12 uptake, BtuC"/>
    <property type="match status" value="1"/>
</dbReference>
<keyword evidence="4" id="KW-1003">Cell membrane</keyword>
<dbReference type="GO" id="GO:0033214">
    <property type="term" value="P:siderophore-iron import into cell"/>
    <property type="evidence" value="ECO:0007669"/>
    <property type="project" value="TreeGrafter"/>
</dbReference>
<dbReference type="Proteomes" id="UP000051813">
    <property type="component" value="Unassembled WGS sequence"/>
</dbReference>
<organism evidence="9 10">
    <name type="scientific">Lapidilactobacillus dextrinicus DSM 20335</name>
    <dbReference type="NCBI Taxonomy" id="1423738"/>
    <lineage>
        <taxon>Bacteria</taxon>
        <taxon>Bacillati</taxon>
        <taxon>Bacillota</taxon>
        <taxon>Bacilli</taxon>
        <taxon>Lactobacillales</taxon>
        <taxon>Lactobacillaceae</taxon>
        <taxon>Lapidilactobacillus</taxon>
    </lineage>
</organism>
<dbReference type="PATRIC" id="fig|1423738.3.peg.626"/>
<dbReference type="EMBL" id="AYYK01000001">
    <property type="protein sequence ID" value="KRM79918.1"/>
    <property type="molecule type" value="Genomic_DNA"/>
</dbReference>
<feature type="transmembrane region" description="Helical" evidence="8">
    <location>
        <begin position="86"/>
        <end position="108"/>
    </location>
</feature>
<gene>
    <name evidence="9" type="ORF">FC84_GL000617</name>
</gene>
<evidence type="ECO:0000256" key="8">
    <source>
        <dbReference type="SAM" id="Phobius"/>
    </source>
</evidence>
<dbReference type="GO" id="GO:0005886">
    <property type="term" value="C:plasma membrane"/>
    <property type="evidence" value="ECO:0007669"/>
    <property type="project" value="UniProtKB-SubCell"/>
</dbReference>
<evidence type="ECO:0000256" key="6">
    <source>
        <dbReference type="ARBA" id="ARBA00022989"/>
    </source>
</evidence>
<name>A0A0R2BK64_9LACO</name>
<evidence type="ECO:0000313" key="10">
    <source>
        <dbReference type="Proteomes" id="UP000051813"/>
    </source>
</evidence>
<feature type="transmembrane region" description="Helical" evidence="8">
    <location>
        <begin position="184"/>
        <end position="203"/>
    </location>
</feature>
<dbReference type="STRING" id="1423738.FC84_GL000617"/>
<dbReference type="Gene3D" id="1.10.3470.10">
    <property type="entry name" value="ABC transporter involved in vitamin B12 uptake, BtuC"/>
    <property type="match status" value="1"/>
</dbReference>
<keyword evidence="6 8" id="KW-1133">Transmembrane helix</keyword>
<feature type="transmembrane region" description="Helical" evidence="8">
    <location>
        <begin position="143"/>
        <end position="164"/>
    </location>
</feature>